<organism evidence="2 3">
    <name type="scientific">Caenorhabditis briggsae</name>
    <dbReference type="NCBI Taxonomy" id="6238"/>
    <lineage>
        <taxon>Eukaryota</taxon>
        <taxon>Metazoa</taxon>
        <taxon>Ecdysozoa</taxon>
        <taxon>Nematoda</taxon>
        <taxon>Chromadorea</taxon>
        <taxon>Rhabditida</taxon>
        <taxon>Rhabditina</taxon>
        <taxon>Rhabditomorpha</taxon>
        <taxon>Rhabditoidea</taxon>
        <taxon>Rhabditidae</taxon>
        <taxon>Peloderinae</taxon>
        <taxon>Caenorhabditis</taxon>
    </lineage>
</organism>
<dbReference type="InterPro" id="IPR006583">
    <property type="entry name" value="PAN-3_domain"/>
</dbReference>
<dbReference type="OMA" id="CMVGYYC"/>
<proteinExistence type="predicted"/>
<dbReference type="AlphaFoldDB" id="A8X2P9"/>
<accession>A8X2P9</accession>
<name>A8X2P9_CAEBR</name>
<dbReference type="SMART" id="SM00605">
    <property type="entry name" value="CW"/>
    <property type="match status" value="1"/>
</dbReference>
<dbReference type="EMBL" id="HE601320">
    <property type="protein sequence ID" value="CAP26909.2"/>
    <property type="molecule type" value="Genomic_DNA"/>
</dbReference>
<dbReference type="eggNOG" id="KOG4297">
    <property type="taxonomic scope" value="Eukaryota"/>
</dbReference>
<evidence type="ECO:0000313" key="3">
    <source>
        <dbReference type="Proteomes" id="UP000008549"/>
    </source>
</evidence>
<dbReference type="KEGG" id="cbr:CBG_06627"/>
<dbReference type="InParanoid" id="A8X2P9"/>
<sequence length="272" mass="30612">MDYKMVVTCGKPLKTSDSTVLTISWDECVNECWNDPNCVLVYDTSPTCNYYSIEQITTVQKLTASSKSRVAFRLLSRNKTCTDDKEEPILKNGTVQSDVQRDASAYTFNQYLPINITLKNNVWTFTQRSEPFTCFPRMEPIRRGGAIWCMQVGTSGSCMNRTFANQMCKASFQQPLAGPANAAEYQYLETMANSYLSNFVDPNALNPTLKWLAGQPDGLPQKTNADCVYYFARNNSQSGIDDMLCQNAVFSHQNICMVGYYCGSRLGPDTWT</sequence>
<protein>
    <submittedName>
        <fullName evidence="2">Protein CBG06627</fullName>
    </submittedName>
</protein>
<evidence type="ECO:0000313" key="4">
    <source>
        <dbReference type="WormBase" id="CBG06627"/>
    </source>
</evidence>
<dbReference type="Pfam" id="PF08277">
    <property type="entry name" value="PAN_3"/>
    <property type="match status" value="1"/>
</dbReference>
<dbReference type="PANTHER" id="PTHR47629:SF6">
    <property type="entry name" value="CW DOMAIN-CONTAINING PROTEIN-RELATED"/>
    <property type="match status" value="1"/>
</dbReference>
<dbReference type="GeneID" id="8589543"/>
<reference evidence="2 3" key="1">
    <citation type="journal article" date="2003" name="PLoS Biol.">
        <title>The genome sequence of Caenorhabditis briggsae: a platform for comparative genomics.</title>
        <authorList>
            <person name="Stein L.D."/>
            <person name="Bao Z."/>
            <person name="Blasiar D."/>
            <person name="Blumenthal T."/>
            <person name="Brent M.R."/>
            <person name="Chen N."/>
            <person name="Chinwalla A."/>
            <person name="Clarke L."/>
            <person name="Clee C."/>
            <person name="Coghlan A."/>
            <person name="Coulson A."/>
            <person name="D'Eustachio P."/>
            <person name="Fitch D.H."/>
            <person name="Fulton L.A."/>
            <person name="Fulton R.E."/>
            <person name="Griffiths-Jones S."/>
            <person name="Harris T.W."/>
            <person name="Hillier L.W."/>
            <person name="Kamath R."/>
            <person name="Kuwabara P.E."/>
            <person name="Mardis E.R."/>
            <person name="Marra M.A."/>
            <person name="Miner T.L."/>
            <person name="Minx P."/>
            <person name="Mullikin J.C."/>
            <person name="Plumb R.W."/>
            <person name="Rogers J."/>
            <person name="Schein J.E."/>
            <person name="Sohrmann M."/>
            <person name="Spieth J."/>
            <person name="Stajich J.E."/>
            <person name="Wei C."/>
            <person name="Willey D."/>
            <person name="Wilson R.K."/>
            <person name="Durbin R."/>
            <person name="Waterston R.H."/>
        </authorList>
    </citation>
    <scope>NUCLEOTIDE SEQUENCE [LARGE SCALE GENOMIC DNA]</scope>
    <source>
        <strain evidence="2 3">AF16</strain>
    </source>
</reference>
<feature type="domain" description="PAN-3" evidence="1">
    <location>
        <begin position="3"/>
        <end position="125"/>
    </location>
</feature>
<dbReference type="PANTHER" id="PTHR47629">
    <property type="entry name" value="C-TYPE LECTIN-RELATED"/>
    <property type="match status" value="1"/>
</dbReference>
<dbReference type="Proteomes" id="UP000008549">
    <property type="component" value="Unassembled WGS sequence"/>
</dbReference>
<evidence type="ECO:0000259" key="1">
    <source>
        <dbReference type="SMART" id="SM00605"/>
    </source>
</evidence>
<keyword evidence="3" id="KW-1185">Reference proteome</keyword>
<dbReference type="HOGENOM" id="CLU_045736_5_0_1"/>
<dbReference type="RefSeq" id="XP_045093265.1">
    <property type="nucleotide sequence ID" value="XM_045237234.1"/>
</dbReference>
<evidence type="ECO:0000313" key="2">
    <source>
        <dbReference type="EMBL" id="CAP26909.2"/>
    </source>
</evidence>
<dbReference type="CTD" id="8589543"/>
<reference evidence="2 3" key="2">
    <citation type="journal article" date="2011" name="PLoS Genet.">
        <title>Caenorhabditis briggsae recombinant inbred line genotypes reveal inter-strain incompatibility and the evolution of recombination.</title>
        <authorList>
            <person name="Ross J.A."/>
            <person name="Koboldt D.C."/>
            <person name="Staisch J.E."/>
            <person name="Chamberlin H.M."/>
            <person name="Gupta B.P."/>
            <person name="Miller R.D."/>
            <person name="Baird S.E."/>
            <person name="Haag E.S."/>
        </authorList>
    </citation>
    <scope>NUCLEOTIDE SEQUENCE [LARGE SCALE GENOMIC DNA]</scope>
    <source>
        <strain evidence="2 3">AF16</strain>
    </source>
</reference>
<gene>
    <name evidence="2 4" type="ORF">CBG06627</name>
    <name evidence="2" type="ORF">CBG_06627</name>
</gene>
<dbReference type="WormBase" id="CBG06627">
    <property type="protein sequence ID" value="CBP37301"/>
    <property type="gene ID" value="WBGene00028876"/>
</dbReference>